<keyword evidence="11" id="KW-1185">Reference proteome</keyword>
<dbReference type="Proteomes" id="UP000243459">
    <property type="component" value="Chromosome 1"/>
</dbReference>
<protein>
    <submittedName>
        <fullName evidence="10">Uncharacterized protein</fullName>
    </submittedName>
</protein>
<evidence type="ECO:0000256" key="3">
    <source>
        <dbReference type="ARBA" id="ARBA00023015"/>
    </source>
</evidence>
<sequence>MQLRRILGVGMSDRMWEGTIAHARTCPIGDRFYVHRKQHCTVFLNALCQVMAVAINGSSFSLQELTRAQKAYVQEMVLEAYRNWDKLEDCNANVTSCNALVVQNQPIPQASLWYPGSDIQIEDFDEIGATASIHWG</sequence>
<dbReference type="OMA" id="IAHARTC"/>
<keyword evidence="5" id="KW-0010">Activator</keyword>
<keyword evidence="7" id="KW-0539">Nucleus</keyword>
<dbReference type="Gramene" id="ONK81674">
    <property type="protein sequence ID" value="ONK81674"/>
    <property type="gene ID" value="A4U43_C01F31720"/>
</dbReference>
<dbReference type="GO" id="GO:0005516">
    <property type="term" value="F:calmodulin binding"/>
    <property type="evidence" value="ECO:0007669"/>
    <property type="project" value="InterPro"/>
</dbReference>
<comment type="similarity">
    <text evidence="2">Belongs to the plant ACBP60 protein family.</text>
</comment>
<dbReference type="GO" id="GO:0005634">
    <property type="term" value="C:nucleus"/>
    <property type="evidence" value="ECO:0007669"/>
    <property type="project" value="UniProtKB-SubCell"/>
</dbReference>
<keyword evidence="6" id="KW-0804">Transcription</keyword>
<keyword evidence="3" id="KW-0805">Transcription regulation</keyword>
<dbReference type="InterPro" id="IPR046829">
    <property type="entry name" value="Calmod_bind_C"/>
</dbReference>
<evidence type="ECO:0000256" key="2">
    <source>
        <dbReference type="ARBA" id="ARBA00007214"/>
    </source>
</evidence>
<dbReference type="GO" id="GO:0043565">
    <property type="term" value="F:sequence-specific DNA binding"/>
    <property type="evidence" value="ECO:0007669"/>
    <property type="project" value="TreeGrafter"/>
</dbReference>
<dbReference type="Pfam" id="PF20451">
    <property type="entry name" value="Calmod_bind_M"/>
    <property type="match status" value="1"/>
</dbReference>
<evidence type="ECO:0000259" key="8">
    <source>
        <dbReference type="Pfam" id="PF20451"/>
    </source>
</evidence>
<accession>A0A5P1FUL3</accession>
<feature type="domain" description="Calmodulin binding protein central" evidence="8">
    <location>
        <begin position="2"/>
        <end position="26"/>
    </location>
</feature>
<evidence type="ECO:0000256" key="4">
    <source>
        <dbReference type="ARBA" id="ARBA00023125"/>
    </source>
</evidence>
<dbReference type="AlphaFoldDB" id="A0A5P1FUL3"/>
<evidence type="ECO:0000313" key="11">
    <source>
        <dbReference type="Proteomes" id="UP000243459"/>
    </source>
</evidence>
<dbReference type="Pfam" id="PF20452">
    <property type="entry name" value="Calmod_bind_C"/>
    <property type="match status" value="1"/>
</dbReference>
<dbReference type="PANTHER" id="PTHR31713:SF42">
    <property type="entry name" value="PROTEIN SAR DEFICIENT 1"/>
    <property type="match status" value="1"/>
</dbReference>
<dbReference type="InterPro" id="IPR046830">
    <property type="entry name" value="Calmod_bind_M"/>
</dbReference>
<evidence type="ECO:0000313" key="10">
    <source>
        <dbReference type="EMBL" id="ONK81674.1"/>
    </source>
</evidence>
<evidence type="ECO:0000259" key="9">
    <source>
        <dbReference type="Pfam" id="PF20452"/>
    </source>
</evidence>
<dbReference type="EMBL" id="CM007381">
    <property type="protein sequence ID" value="ONK81674.1"/>
    <property type="molecule type" value="Genomic_DNA"/>
</dbReference>
<feature type="domain" description="Calmodulin binding protein C-terminal" evidence="9">
    <location>
        <begin position="32"/>
        <end position="88"/>
    </location>
</feature>
<evidence type="ECO:0000256" key="7">
    <source>
        <dbReference type="ARBA" id="ARBA00023242"/>
    </source>
</evidence>
<dbReference type="GO" id="GO:0080142">
    <property type="term" value="P:regulation of salicylic acid biosynthetic process"/>
    <property type="evidence" value="ECO:0007669"/>
    <property type="project" value="TreeGrafter"/>
</dbReference>
<reference evidence="11" key="1">
    <citation type="journal article" date="2017" name="Nat. Commun.">
        <title>The asparagus genome sheds light on the origin and evolution of a young Y chromosome.</title>
        <authorList>
            <person name="Harkess A."/>
            <person name="Zhou J."/>
            <person name="Xu C."/>
            <person name="Bowers J.E."/>
            <person name="Van der Hulst R."/>
            <person name="Ayyampalayam S."/>
            <person name="Mercati F."/>
            <person name="Riccardi P."/>
            <person name="McKain M.R."/>
            <person name="Kakrana A."/>
            <person name="Tang H."/>
            <person name="Ray J."/>
            <person name="Groenendijk J."/>
            <person name="Arikit S."/>
            <person name="Mathioni S.M."/>
            <person name="Nakano M."/>
            <person name="Shan H."/>
            <person name="Telgmann-Rauber A."/>
            <person name="Kanno A."/>
            <person name="Yue Z."/>
            <person name="Chen H."/>
            <person name="Li W."/>
            <person name="Chen Y."/>
            <person name="Xu X."/>
            <person name="Zhang Y."/>
            <person name="Luo S."/>
            <person name="Chen H."/>
            <person name="Gao J."/>
            <person name="Mao Z."/>
            <person name="Pires J.C."/>
            <person name="Luo M."/>
            <person name="Kudrna D."/>
            <person name="Wing R.A."/>
            <person name="Meyers B.C."/>
            <person name="Yi K."/>
            <person name="Kong H."/>
            <person name="Lavrijsen P."/>
            <person name="Sunseri F."/>
            <person name="Falavigna A."/>
            <person name="Ye Y."/>
            <person name="Leebens-Mack J.H."/>
            <person name="Chen G."/>
        </authorList>
    </citation>
    <scope>NUCLEOTIDE SEQUENCE [LARGE SCALE GENOMIC DNA]</scope>
    <source>
        <strain evidence="11">cv. DH0086</strain>
    </source>
</reference>
<evidence type="ECO:0000256" key="5">
    <source>
        <dbReference type="ARBA" id="ARBA00023159"/>
    </source>
</evidence>
<evidence type="ECO:0000256" key="1">
    <source>
        <dbReference type="ARBA" id="ARBA00004123"/>
    </source>
</evidence>
<keyword evidence="4" id="KW-0238">DNA-binding</keyword>
<proteinExistence type="inferred from homology"/>
<name>A0A5P1FUL3_ASPOF</name>
<dbReference type="InterPro" id="IPR012416">
    <property type="entry name" value="CBP60"/>
</dbReference>
<organism evidence="10 11">
    <name type="scientific">Asparagus officinalis</name>
    <name type="common">Garden asparagus</name>
    <dbReference type="NCBI Taxonomy" id="4686"/>
    <lineage>
        <taxon>Eukaryota</taxon>
        <taxon>Viridiplantae</taxon>
        <taxon>Streptophyta</taxon>
        <taxon>Embryophyta</taxon>
        <taxon>Tracheophyta</taxon>
        <taxon>Spermatophyta</taxon>
        <taxon>Magnoliopsida</taxon>
        <taxon>Liliopsida</taxon>
        <taxon>Asparagales</taxon>
        <taxon>Asparagaceae</taxon>
        <taxon>Asparagoideae</taxon>
        <taxon>Asparagus</taxon>
    </lineage>
</organism>
<evidence type="ECO:0000256" key="6">
    <source>
        <dbReference type="ARBA" id="ARBA00023163"/>
    </source>
</evidence>
<comment type="subcellular location">
    <subcellularLocation>
        <location evidence="1">Nucleus</location>
    </subcellularLocation>
</comment>
<gene>
    <name evidence="10" type="ORF">A4U43_C01F31720</name>
</gene>
<dbReference type="PANTHER" id="PTHR31713">
    <property type="entry name" value="OS02G0177800 PROTEIN"/>
    <property type="match status" value="1"/>
</dbReference>
<dbReference type="GO" id="GO:0003700">
    <property type="term" value="F:DNA-binding transcription factor activity"/>
    <property type="evidence" value="ECO:0007669"/>
    <property type="project" value="TreeGrafter"/>
</dbReference>